<reference evidence="3 4" key="2">
    <citation type="submission" date="2018-12" db="EMBL/GenBank/DDBJ databases">
        <title>Genomic insights into the evolutionary origins and pathogenicity of five Vibrio parahaemolyticus strains isolated from the shrimp with acute hepatopancreatic necrosis disease (AHPND).</title>
        <authorList>
            <person name="Yang Q."/>
            <person name="Dong X."/>
            <person name="Xie G."/>
            <person name="Fu S."/>
            <person name="Zou P."/>
            <person name="Sun J."/>
            <person name="Wang Y."/>
            <person name="Huang J."/>
        </authorList>
    </citation>
    <scope>NUCLEOTIDE SEQUENCE [LARGE SCALE GENOMIC DNA]</scope>
    <source>
        <strain evidence="3 4">20160303005-1</strain>
    </source>
</reference>
<proteinExistence type="predicted"/>
<evidence type="ECO:0000313" key="3">
    <source>
        <dbReference type="EMBL" id="QHH11549.1"/>
    </source>
</evidence>
<keyword evidence="1" id="KW-1133">Transmembrane helix</keyword>
<dbReference type="EMBL" id="CP034299">
    <property type="protein sequence ID" value="QHH11549.1"/>
    <property type="molecule type" value="Genomic_DNA"/>
</dbReference>
<organism evidence="2">
    <name type="scientific">Vibrio parahaemolyticus</name>
    <dbReference type="NCBI Taxonomy" id="670"/>
    <lineage>
        <taxon>Bacteria</taxon>
        <taxon>Pseudomonadati</taxon>
        <taxon>Pseudomonadota</taxon>
        <taxon>Gammaproteobacteria</taxon>
        <taxon>Vibrionales</taxon>
        <taxon>Vibrionaceae</taxon>
        <taxon>Vibrio</taxon>
    </lineage>
</organism>
<reference evidence="2" key="1">
    <citation type="journal article" date="2018" name="Genome Biol.">
        <title>SKESA: strategic k-mer extension for scrupulous assemblies.</title>
        <authorList>
            <person name="Souvorov A."/>
            <person name="Agarwala R."/>
            <person name="Lipman D.J."/>
        </authorList>
    </citation>
    <scope>NUCLEOTIDE SEQUENCE</scope>
    <source>
        <strain evidence="2">1930</strain>
    </source>
</reference>
<protein>
    <submittedName>
        <fullName evidence="2">Uncharacterized protein</fullName>
    </submittedName>
</protein>
<keyword evidence="1" id="KW-0812">Transmembrane</keyword>
<dbReference type="AlphaFoldDB" id="A0A7Z2MXC0"/>
<evidence type="ECO:0000313" key="4">
    <source>
        <dbReference type="Proteomes" id="UP000464718"/>
    </source>
</evidence>
<name>A0A7Z2MXC0_VIBPH</name>
<evidence type="ECO:0000313" key="2">
    <source>
        <dbReference type="EMBL" id="HAS6676772.1"/>
    </source>
</evidence>
<reference evidence="2" key="3">
    <citation type="submission" date="2019-12" db="EMBL/GenBank/DDBJ databases">
        <authorList>
            <consortium name="NCBI Pathogen Detection Project"/>
        </authorList>
    </citation>
    <scope>NUCLEOTIDE SEQUENCE</scope>
    <source>
        <strain evidence="2">1930</strain>
    </source>
</reference>
<keyword evidence="1" id="KW-0472">Membrane</keyword>
<dbReference type="Proteomes" id="UP000856022">
    <property type="component" value="Unassembled WGS sequence"/>
</dbReference>
<dbReference type="Proteomes" id="UP000464718">
    <property type="component" value="Chromosome ii"/>
</dbReference>
<dbReference type="EMBL" id="DACQKT010000003">
    <property type="protein sequence ID" value="HAS6676772.1"/>
    <property type="molecule type" value="Genomic_DNA"/>
</dbReference>
<evidence type="ECO:0000256" key="1">
    <source>
        <dbReference type="SAM" id="Phobius"/>
    </source>
</evidence>
<feature type="transmembrane region" description="Helical" evidence="1">
    <location>
        <begin position="6"/>
        <end position="25"/>
    </location>
</feature>
<accession>A0A7Z2MXC0</accession>
<sequence>MARVKLLIFGVSRLIAYLLVVFDLFTIKNRPNALTFPTSMAAK</sequence>
<gene>
    <name evidence="3" type="ORF">EHC69_19800</name>
    <name evidence="2" type="ORF">I7278_08115</name>
</gene>